<dbReference type="Proteomes" id="UP000636709">
    <property type="component" value="Unassembled WGS sequence"/>
</dbReference>
<dbReference type="PANTHER" id="PTHR31301">
    <property type="entry name" value="LOB DOMAIN-CONTAINING PROTEIN 4-RELATED"/>
    <property type="match status" value="1"/>
</dbReference>
<proteinExistence type="inferred from homology"/>
<sequence>MPEDEEEAAAAQPAAQTPPCAGCRILRRRCVPGCIFAPYFPAEGGDGDEPSRRFAAVHRVFGASNAARMLADVELPDDRRRAAETLVEEARARVRDLAFGLVSLHAVLLMRNQEARGQVVALREEIARELGAYAAAAVVDVAAASPEVRMEAKAMADRALADARKLDAELLARRSAVDLEWWQKQCPQAAKRAAAGEEGRRRRVSGEQMEGAEDMVATAGESSSEKTMLTSQAAALHGGVEPGIPEGYKQSDAPKEEEEEALVSEQDMAADELLLQRHLSAATELGGAGTSSCLDVAAAAELAKQLDAMINRVPAAQQQYDDDPAAAAGCASLGGLDVAPPLQQQPPQLRDVADMAQQIAEVQAAAAVAAEQSFLIQLLAKQHGVKSDTELDITLGQDMHQQMTEAQLVAAAFAAGAVSGEQALTEEMMMMQYAQMVQAPLAGEHGIMPAEVAAAELAREQALLITERTKQREEEMRLLLEAVAAAAQYASTELDVSPEHHQQPTAQQMLQEQELAVAVQVAMDPSTTTMQQGAEHGCATVAFQPPASGETAPFLVGQQPPPEGQAAATLGLQPDSSLLPLLDETTAQVPPQQQDQSTDGDDEGQDSDFTGLFDY</sequence>
<protein>
    <recommendedName>
        <fullName evidence="3">LOB domain-containing protein</fullName>
    </recommendedName>
</protein>
<dbReference type="PROSITE" id="PS50891">
    <property type="entry name" value="LOB"/>
    <property type="match status" value="1"/>
</dbReference>
<evidence type="ECO:0000313" key="5">
    <source>
        <dbReference type="Proteomes" id="UP000636709"/>
    </source>
</evidence>
<dbReference type="InterPro" id="IPR004883">
    <property type="entry name" value="LOB"/>
</dbReference>
<keyword evidence="5" id="KW-1185">Reference proteome</keyword>
<gene>
    <name evidence="4" type="ORF">HU200_016203</name>
</gene>
<dbReference type="Pfam" id="PF03195">
    <property type="entry name" value="LOB"/>
    <property type="match status" value="1"/>
</dbReference>
<evidence type="ECO:0000259" key="3">
    <source>
        <dbReference type="PROSITE" id="PS50891"/>
    </source>
</evidence>
<comment type="caution">
    <text evidence="4">The sequence shown here is derived from an EMBL/GenBank/DDBJ whole genome shotgun (WGS) entry which is preliminary data.</text>
</comment>
<dbReference type="OrthoDB" id="670878at2759"/>
<dbReference type="EMBL" id="JACEFO010001605">
    <property type="protein sequence ID" value="KAF8732228.1"/>
    <property type="molecule type" value="Genomic_DNA"/>
</dbReference>
<accession>A0A835FAD6</accession>
<feature type="region of interest" description="Disordered" evidence="2">
    <location>
        <begin position="543"/>
        <end position="615"/>
    </location>
</feature>
<evidence type="ECO:0000256" key="1">
    <source>
        <dbReference type="ARBA" id="ARBA00005474"/>
    </source>
</evidence>
<name>A0A835FAD6_9POAL</name>
<organism evidence="4 5">
    <name type="scientific">Digitaria exilis</name>
    <dbReference type="NCBI Taxonomy" id="1010633"/>
    <lineage>
        <taxon>Eukaryota</taxon>
        <taxon>Viridiplantae</taxon>
        <taxon>Streptophyta</taxon>
        <taxon>Embryophyta</taxon>
        <taxon>Tracheophyta</taxon>
        <taxon>Spermatophyta</taxon>
        <taxon>Magnoliopsida</taxon>
        <taxon>Liliopsida</taxon>
        <taxon>Poales</taxon>
        <taxon>Poaceae</taxon>
        <taxon>PACMAD clade</taxon>
        <taxon>Panicoideae</taxon>
        <taxon>Panicodae</taxon>
        <taxon>Paniceae</taxon>
        <taxon>Anthephorinae</taxon>
        <taxon>Digitaria</taxon>
    </lineage>
</organism>
<reference evidence="4" key="1">
    <citation type="submission" date="2020-07" db="EMBL/GenBank/DDBJ databases">
        <title>Genome sequence and genetic diversity analysis of an under-domesticated orphan crop, white fonio (Digitaria exilis).</title>
        <authorList>
            <person name="Bennetzen J.L."/>
            <person name="Chen S."/>
            <person name="Ma X."/>
            <person name="Wang X."/>
            <person name="Yssel A.E.J."/>
            <person name="Chaluvadi S.R."/>
            <person name="Johnson M."/>
            <person name="Gangashetty P."/>
            <person name="Hamidou F."/>
            <person name="Sanogo M.D."/>
            <person name="Zwaenepoel A."/>
            <person name="Wallace J."/>
            <person name="Van De Peer Y."/>
            <person name="Van Deynze A."/>
        </authorList>
    </citation>
    <scope>NUCLEOTIDE SEQUENCE</scope>
    <source>
        <tissue evidence="4">Leaves</tissue>
    </source>
</reference>
<feature type="domain" description="LOB" evidence="3">
    <location>
        <begin position="18"/>
        <end position="126"/>
    </location>
</feature>
<dbReference type="PANTHER" id="PTHR31301:SF116">
    <property type="entry name" value="DOMAIN PROTEIN 12, PUTATIVE, EXPRESSED-RELATED"/>
    <property type="match status" value="1"/>
</dbReference>
<feature type="compositionally biased region" description="Polar residues" evidence="2">
    <location>
        <begin position="585"/>
        <end position="597"/>
    </location>
</feature>
<comment type="similarity">
    <text evidence="1">Belongs to the LOB domain-containing protein family.</text>
</comment>
<dbReference type="AlphaFoldDB" id="A0A835FAD6"/>
<feature type="region of interest" description="Disordered" evidence="2">
    <location>
        <begin position="192"/>
        <end position="224"/>
    </location>
</feature>
<feature type="compositionally biased region" description="Low complexity" evidence="2">
    <location>
        <begin position="570"/>
        <end position="583"/>
    </location>
</feature>
<evidence type="ECO:0000256" key="2">
    <source>
        <dbReference type="SAM" id="MobiDB-lite"/>
    </source>
</evidence>
<evidence type="ECO:0000313" key="4">
    <source>
        <dbReference type="EMBL" id="KAF8732228.1"/>
    </source>
</evidence>